<keyword evidence="1" id="KW-0547">Nucleotide-binding</keyword>
<protein>
    <recommendedName>
        <fullName evidence="3">SRP54-type proteins GTP-binding domain-containing protein</fullName>
    </recommendedName>
</protein>
<accession>A0A1W6N5Z8</accession>
<organism evidence="4 5">
    <name type="scientific">Candidatus Nucleicultrix amoebiphila FS5</name>
    <dbReference type="NCBI Taxonomy" id="1414854"/>
    <lineage>
        <taxon>Bacteria</taxon>
        <taxon>Pseudomonadati</taxon>
        <taxon>Pseudomonadota</taxon>
        <taxon>Alphaproteobacteria</taxon>
        <taxon>Holosporales</taxon>
        <taxon>Candidatus Nucleicultricaceae</taxon>
        <taxon>Candidatus Nucleicultrix</taxon>
    </lineage>
</organism>
<dbReference type="GO" id="GO:0005525">
    <property type="term" value="F:GTP binding"/>
    <property type="evidence" value="ECO:0007669"/>
    <property type="project" value="UniProtKB-KW"/>
</dbReference>
<dbReference type="RefSeq" id="WP_085784808.1">
    <property type="nucleotide sequence ID" value="NZ_CP008743.1"/>
</dbReference>
<dbReference type="SMART" id="SM00962">
    <property type="entry name" value="SRP54"/>
    <property type="match status" value="1"/>
</dbReference>
<keyword evidence="5" id="KW-1185">Reference proteome</keyword>
<dbReference type="Pfam" id="PF00448">
    <property type="entry name" value="SRP54"/>
    <property type="match status" value="1"/>
</dbReference>
<name>A0A1W6N5Z8_9PROT</name>
<evidence type="ECO:0000313" key="5">
    <source>
        <dbReference type="Proteomes" id="UP000237351"/>
    </source>
</evidence>
<dbReference type="AlphaFoldDB" id="A0A1W6N5Z8"/>
<evidence type="ECO:0000313" key="4">
    <source>
        <dbReference type="EMBL" id="ARN85261.1"/>
    </source>
</evidence>
<evidence type="ECO:0000259" key="3">
    <source>
        <dbReference type="SMART" id="SM00962"/>
    </source>
</evidence>
<sequence length="299" mass="32883">MSIATVKIEPISLIDEIIQSLQPKDFIKEVKIPRVEQSKTENILDLFENLLTTHRVSERVKNIVLERMQGANDLETSLENIFHFEPVLTAETNGVLVVAGTPGAGKSIVAAKIALEAVLMQKDVELITTDTLKAGGTTQIQTYAHALEVPFKAIESADKLDIYLKDSNPETLKIIDTMGINPFEKAEMGRLIEIVFASKKSPILVHPVATECEETQDQLDAFKQLGISSLIGSKVDMSKRIGGLISACVSDKIMLSHFSKGPELGNRLHIATANNLKELLTRPSEAKEMSPKRTPFLLN</sequence>
<evidence type="ECO:0000256" key="2">
    <source>
        <dbReference type="ARBA" id="ARBA00023134"/>
    </source>
</evidence>
<dbReference type="Proteomes" id="UP000237351">
    <property type="component" value="Chromosome"/>
</dbReference>
<reference evidence="4 5" key="1">
    <citation type="submission" date="2014-06" db="EMBL/GenBank/DDBJ databases">
        <title>The genome of the endonuclear symbiont Nucleicultrix amoebiphila.</title>
        <authorList>
            <person name="Schulz F."/>
            <person name="Horn M."/>
        </authorList>
    </citation>
    <scope>NUCLEOTIDE SEQUENCE [LARGE SCALE GENOMIC DNA]</scope>
    <source>
        <strain evidence="4 5">FS5</strain>
    </source>
</reference>
<dbReference type="KEGG" id="naf:GQ61_08130"/>
<dbReference type="Gene3D" id="3.40.50.300">
    <property type="entry name" value="P-loop containing nucleotide triphosphate hydrolases"/>
    <property type="match status" value="1"/>
</dbReference>
<dbReference type="STRING" id="1414854.GQ61_08130"/>
<gene>
    <name evidence="4" type="ORF">GQ61_08130</name>
</gene>
<evidence type="ECO:0000256" key="1">
    <source>
        <dbReference type="ARBA" id="ARBA00022741"/>
    </source>
</evidence>
<dbReference type="Gene3D" id="1.20.120.1380">
    <property type="entry name" value="Flagellar FlhF biosynthesis protein, N domain"/>
    <property type="match status" value="1"/>
</dbReference>
<dbReference type="InterPro" id="IPR000897">
    <property type="entry name" value="SRP54_GTPase_dom"/>
</dbReference>
<dbReference type="GO" id="GO:0006614">
    <property type="term" value="P:SRP-dependent cotranslational protein targeting to membrane"/>
    <property type="evidence" value="ECO:0007669"/>
    <property type="project" value="InterPro"/>
</dbReference>
<dbReference type="SUPFAM" id="SSF52540">
    <property type="entry name" value="P-loop containing nucleoside triphosphate hydrolases"/>
    <property type="match status" value="2"/>
</dbReference>
<dbReference type="InterPro" id="IPR027417">
    <property type="entry name" value="P-loop_NTPase"/>
</dbReference>
<dbReference type="OrthoDB" id="9778554at2"/>
<feature type="domain" description="SRP54-type proteins GTP-binding" evidence="3">
    <location>
        <begin position="93"/>
        <end position="282"/>
    </location>
</feature>
<keyword evidence="2" id="KW-0342">GTP-binding</keyword>
<dbReference type="EMBL" id="CP008743">
    <property type="protein sequence ID" value="ARN85261.1"/>
    <property type="molecule type" value="Genomic_DNA"/>
</dbReference>
<proteinExistence type="predicted"/>